<dbReference type="InterPro" id="IPR001296">
    <property type="entry name" value="Glyco_trans_1"/>
</dbReference>
<gene>
    <name evidence="3" type="ORF">CYD53_105199</name>
</gene>
<evidence type="ECO:0000313" key="4">
    <source>
        <dbReference type="Proteomes" id="UP000236919"/>
    </source>
</evidence>
<feature type="domain" description="Glycosyl transferase family 1" evidence="1">
    <location>
        <begin position="192"/>
        <end position="337"/>
    </location>
</feature>
<evidence type="ECO:0000313" key="3">
    <source>
        <dbReference type="EMBL" id="POR52534.1"/>
    </source>
</evidence>
<dbReference type="Pfam" id="PF00534">
    <property type="entry name" value="Glycos_transf_1"/>
    <property type="match status" value="1"/>
</dbReference>
<dbReference type="Gene3D" id="3.40.50.2000">
    <property type="entry name" value="Glycogen Phosphorylase B"/>
    <property type="match status" value="2"/>
</dbReference>
<organism evidence="3 4">
    <name type="scientific">Bosea psychrotolerans</name>
    <dbReference type="NCBI Taxonomy" id="1871628"/>
    <lineage>
        <taxon>Bacteria</taxon>
        <taxon>Pseudomonadati</taxon>
        <taxon>Pseudomonadota</taxon>
        <taxon>Alphaproteobacteria</taxon>
        <taxon>Hyphomicrobiales</taxon>
        <taxon>Boseaceae</taxon>
        <taxon>Bosea</taxon>
    </lineage>
</organism>
<evidence type="ECO:0000259" key="2">
    <source>
        <dbReference type="Pfam" id="PF13439"/>
    </source>
</evidence>
<dbReference type="PANTHER" id="PTHR12526">
    <property type="entry name" value="GLYCOSYLTRANSFERASE"/>
    <property type="match status" value="1"/>
</dbReference>
<name>A0A2S4MCU3_9HYPH</name>
<dbReference type="InterPro" id="IPR028098">
    <property type="entry name" value="Glyco_trans_4-like_N"/>
</dbReference>
<dbReference type="PANTHER" id="PTHR12526:SF630">
    <property type="entry name" value="GLYCOSYLTRANSFERASE"/>
    <property type="match status" value="1"/>
</dbReference>
<dbReference type="EMBL" id="PQFZ01000005">
    <property type="protein sequence ID" value="POR52534.1"/>
    <property type="molecule type" value="Genomic_DNA"/>
</dbReference>
<protein>
    <submittedName>
        <fullName evidence="3">Glycosyltransferase involved in cell wall biosynthesis</fullName>
    </submittedName>
</protein>
<reference evidence="3 4" key="1">
    <citation type="submission" date="2018-01" db="EMBL/GenBank/DDBJ databases">
        <title>Genomic Encyclopedia of Type Strains, Phase III (KMG-III): the genomes of soil and plant-associated and newly described type strains.</title>
        <authorList>
            <person name="Whitman W."/>
        </authorList>
    </citation>
    <scope>NUCLEOTIDE SEQUENCE [LARGE SCALE GENOMIC DNA]</scope>
    <source>
        <strain evidence="3 4">1131</strain>
    </source>
</reference>
<proteinExistence type="predicted"/>
<comment type="caution">
    <text evidence="3">The sequence shown here is derived from an EMBL/GenBank/DDBJ whole genome shotgun (WGS) entry which is preliminary data.</text>
</comment>
<evidence type="ECO:0000259" key="1">
    <source>
        <dbReference type="Pfam" id="PF00534"/>
    </source>
</evidence>
<keyword evidence="3" id="KW-0808">Transferase</keyword>
<dbReference type="Proteomes" id="UP000236919">
    <property type="component" value="Unassembled WGS sequence"/>
</dbReference>
<accession>A0A2S4MCU3</accession>
<dbReference type="SUPFAM" id="SSF53756">
    <property type="entry name" value="UDP-Glycosyltransferase/glycogen phosphorylase"/>
    <property type="match status" value="1"/>
</dbReference>
<dbReference type="OrthoDB" id="7847955at2"/>
<sequence>MAIGSAMSGRKTRLLYIVPPTRSFAGIERVTDSICSALATNYEQDLEVSVLYTSPFEQIIGQPRPYAVILSFAEGRLDLLRRVRRTIANGQFDLVIVPQVEPTAVFWLCCLGIRRRFILYLHGNPRLERRSLKASLLFEAMRFLVLPRLARIFGTSPRQLEAFRADYPSRIEHVWVPNPVRSFDMPVPARAPGSPVRFVTVGRFAYQKGYDILLRVFAAFCEKREGAELVLVGYGEEEPAIRALIDELGLAGKVTIEHHPESPAIPLSRSDIYLSGARWEGWSLAICEALRFGLPVIAFDCEFGPSDIIIDERLGRLVALGDMAGFVAAMVYYRDHAESERRHAQYRADYIDRFSLDKVVHAHARALLAADGRVERQSLDTVNAELAGAS</sequence>
<feature type="domain" description="Glycosyltransferase subfamily 4-like N-terminal" evidence="2">
    <location>
        <begin position="26"/>
        <end position="179"/>
    </location>
</feature>
<dbReference type="AlphaFoldDB" id="A0A2S4MCU3"/>
<dbReference type="GO" id="GO:0016757">
    <property type="term" value="F:glycosyltransferase activity"/>
    <property type="evidence" value="ECO:0007669"/>
    <property type="project" value="InterPro"/>
</dbReference>
<keyword evidence="4" id="KW-1185">Reference proteome</keyword>
<dbReference type="Pfam" id="PF13439">
    <property type="entry name" value="Glyco_transf_4"/>
    <property type="match status" value="1"/>
</dbReference>
<dbReference type="RefSeq" id="WP_103718152.1">
    <property type="nucleotide sequence ID" value="NZ_PQFZ01000005.1"/>
</dbReference>